<keyword evidence="4" id="KW-1185">Reference proteome</keyword>
<name>A0A1E1K7R0_9HELO</name>
<proteinExistence type="predicted"/>
<feature type="domain" description="C2 NT-type" evidence="2">
    <location>
        <begin position="14"/>
        <end position="163"/>
    </location>
</feature>
<gene>
    <name evidence="3" type="ORF">RAG0_03992</name>
</gene>
<feature type="compositionally biased region" description="Basic residues" evidence="1">
    <location>
        <begin position="295"/>
        <end position="304"/>
    </location>
</feature>
<evidence type="ECO:0000313" key="3">
    <source>
        <dbReference type="EMBL" id="CZS93940.1"/>
    </source>
</evidence>
<dbReference type="AlphaFoldDB" id="A0A1E1K7R0"/>
<evidence type="ECO:0000259" key="2">
    <source>
        <dbReference type="PROSITE" id="PS51840"/>
    </source>
</evidence>
<dbReference type="PROSITE" id="PS51840">
    <property type="entry name" value="C2_NT"/>
    <property type="match status" value="1"/>
</dbReference>
<evidence type="ECO:0000313" key="4">
    <source>
        <dbReference type="Proteomes" id="UP000178912"/>
    </source>
</evidence>
<evidence type="ECO:0000256" key="1">
    <source>
        <dbReference type="SAM" id="MobiDB-lite"/>
    </source>
</evidence>
<dbReference type="InterPro" id="IPR019448">
    <property type="entry name" value="NT-C2"/>
</dbReference>
<protein>
    <recommendedName>
        <fullName evidence="2">C2 NT-type domain-containing protein</fullName>
    </recommendedName>
</protein>
<dbReference type="Proteomes" id="UP000178912">
    <property type="component" value="Unassembled WGS sequence"/>
</dbReference>
<feature type="compositionally biased region" description="Polar residues" evidence="1">
    <location>
        <begin position="277"/>
        <end position="293"/>
    </location>
</feature>
<dbReference type="EMBL" id="FJUX01000017">
    <property type="protein sequence ID" value="CZS93940.1"/>
    <property type="molecule type" value="Genomic_DNA"/>
</dbReference>
<organism evidence="3 4">
    <name type="scientific">Rhynchosporium agropyri</name>
    <dbReference type="NCBI Taxonomy" id="914238"/>
    <lineage>
        <taxon>Eukaryota</taxon>
        <taxon>Fungi</taxon>
        <taxon>Dikarya</taxon>
        <taxon>Ascomycota</taxon>
        <taxon>Pezizomycotina</taxon>
        <taxon>Leotiomycetes</taxon>
        <taxon>Helotiales</taxon>
        <taxon>Ploettnerulaceae</taxon>
        <taxon>Rhynchosporium</taxon>
    </lineage>
</organism>
<dbReference type="PANTHER" id="PTHR21456">
    <property type="entry name" value="FAMILY WITH SEQUENCE SIMILARITY 102"/>
    <property type="match status" value="1"/>
</dbReference>
<accession>A0A1E1K7R0</accession>
<dbReference type="InterPro" id="IPR039931">
    <property type="entry name" value="EEIG1/2-like"/>
</dbReference>
<dbReference type="PANTHER" id="PTHR21456:SF1">
    <property type="entry name" value="C2 NT-TYPE DOMAIN-CONTAINING PROTEIN"/>
    <property type="match status" value="1"/>
</dbReference>
<sequence>MPLPSPQLTALSNLLVSKARRPKFDLVLKIIDLNNVPFVNGSSYVKWHLPSSTSAEHRGRTAPAPIVEHKVSWDYSKTIPVRLTIDKSNNLQECTVDFEVVQDYNSAGMRGEKITLGSVSLNLAEYVEESEMDADGEEAVVRRYLMQESKINSTLKIGISMKQVDGERNFVAPPLKTAPVFGGIAGIMAGEQAEQDDVGHMPTISKSRDHGELQDMYRRTLAASWAAHADELPADECLEDIFNGGDGWKHHDKMSTPRITHDDSGEEGNLRHHYRSMSGNSSKSVASQNTITGKRNMRIGHKHSTSRETLGPPPSHLAVDIHDISSENSSERGRPGFKKASELDEFEIRDDLVAWRLPGTVS</sequence>
<dbReference type="OrthoDB" id="3365224at2759"/>
<dbReference type="Pfam" id="PF10358">
    <property type="entry name" value="NT-C2"/>
    <property type="match status" value="1"/>
</dbReference>
<reference evidence="4" key="1">
    <citation type="submission" date="2016-03" db="EMBL/GenBank/DDBJ databases">
        <authorList>
            <person name="Guldener U."/>
        </authorList>
    </citation>
    <scope>NUCLEOTIDE SEQUENCE [LARGE SCALE GENOMIC DNA]</scope>
    <source>
        <strain evidence="4">04CH-RAC-A.6.1</strain>
    </source>
</reference>
<feature type="region of interest" description="Disordered" evidence="1">
    <location>
        <begin position="274"/>
        <end position="319"/>
    </location>
</feature>